<reference evidence="1 2" key="1">
    <citation type="journal article" date="2014" name="Genome Announc.">
        <title>Comparative Genome Analysis of Two Isolates of the Fish Pathogen Piscirickettsia salmonis from Different Hosts Reveals Major Differences in Virulence-Associated Secretion Systems.</title>
        <authorList>
            <person name="Bohle H."/>
            <person name="Henriquez P."/>
            <person name="Grothusen H."/>
            <person name="Navas E."/>
            <person name="Sandoval A."/>
            <person name="Bustamante F."/>
            <person name="Bustos P."/>
            <person name="Mancilla M."/>
        </authorList>
    </citation>
    <scope>NUCLEOTIDE SEQUENCE [LARGE SCALE GENOMIC DNA]</scope>
    <source>
        <strain evidence="2">B1-32597</strain>
    </source>
</reference>
<dbReference type="Proteomes" id="UP000029558">
    <property type="component" value="Plasmid pPSB1-4"/>
</dbReference>
<name>A0AAC8VLS1_PISSA</name>
<sequence length="86" mass="9834">MPPVIKRGNNEHRLLLCTLQSYEWRDYRLIHQRSAAGISIPGPGNPTEINIDTSELPTPWITITESQWLNIINSRANTSLTMIKLH</sequence>
<dbReference type="AlphaFoldDB" id="A0AAC8VLS1"/>
<gene>
    <name evidence="1" type="ORF">KU39_4p30</name>
</gene>
<dbReference type="EMBL" id="CP012512">
    <property type="protein sequence ID" value="ALB24726.1"/>
    <property type="molecule type" value="Genomic_DNA"/>
</dbReference>
<evidence type="ECO:0000313" key="1">
    <source>
        <dbReference type="EMBL" id="ALB24726.1"/>
    </source>
</evidence>
<keyword evidence="1" id="KW-0614">Plasmid</keyword>
<organism evidence="1 2">
    <name type="scientific">Piscirickettsia salmonis</name>
    <dbReference type="NCBI Taxonomy" id="1238"/>
    <lineage>
        <taxon>Bacteria</taxon>
        <taxon>Pseudomonadati</taxon>
        <taxon>Pseudomonadota</taxon>
        <taxon>Gammaproteobacteria</taxon>
        <taxon>Thiotrichales</taxon>
        <taxon>Piscirickettsiaceae</taxon>
        <taxon>Piscirickettsia</taxon>
    </lineage>
</organism>
<protein>
    <submittedName>
        <fullName evidence="1">AraC family transcriptional regulator</fullName>
    </submittedName>
</protein>
<geneLocation type="plasmid" evidence="1 2">
    <name>pPSB1-4</name>
</geneLocation>
<evidence type="ECO:0000313" key="2">
    <source>
        <dbReference type="Proteomes" id="UP000029558"/>
    </source>
</evidence>
<accession>A0AAC8VLS1</accession>
<proteinExistence type="predicted"/>